<dbReference type="Pfam" id="PF00565">
    <property type="entry name" value="SNase"/>
    <property type="match status" value="1"/>
</dbReference>
<dbReference type="GO" id="GO:0016787">
    <property type="term" value="F:hydrolase activity"/>
    <property type="evidence" value="ECO:0007669"/>
    <property type="project" value="UniProtKB-KW"/>
</dbReference>
<feature type="domain" description="TNase-like" evidence="4">
    <location>
        <begin position="44"/>
        <end position="191"/>
    </location>
</feature>
<dbReference type="SUPFAM" id="SSF50199">
    <property type="entry name" value="Staphylococcal nuclease"/>
    <property type="match status" value="1"/>
</dbReference>
<reference evidence="6 7" key="1">
    <citation type="journal article" date="2019" name="Int. J. Syst. Evol. Microbiol.">
        <title>The Global Catalogue of Microorganisms (GCM) 10K type strain sequencing project: providing services to taxonomists for standard genome sequencing and annotation.</title>
        <authorList>
            <consortium name="The Broad Institute Genomics Platform"/>
            <consortium name="The Broad Institute Genome Sequencing Center for Infectious Disease"/>
            <person name="Wu L."/>
            <person name="Ma J."/>
        </authorList>
    </citation>
    <scope>NUCLEOTIDE SEQUENCE [LARGE SCALE GENOMIC DNA]</scope>
    <source>
        <strain evidence="6 7">YIM 94188</strain>
    </source>
</reference>
<sequence>MRRRYPLCVLLAISLAACLGGFGVAPTPGDETEPGTATERGPDTGVRATVTRVADGDTANVRFSNGSADTVRLLGVDSPEVRGSNSPGEFEGVPDTAAGRACLADAGEAAASYARERLAGEEVRLVFDERADRRDSHGRLLAYVRVGGGSVNRDLLRRGHARLYDGTFTERERYFAAERRAREEGRGLWSCATPAARGERSASSATVAVVRVHADAEGRDGENLNGEYVVLRNEGEAAVDLSGWTVADGAGATYAVPAGTTLPPGGELTLRTGSGTDGDGTHHWGKGRPVWNNDGDAVVVRDANGTLVVERRY</sequence>
<dbReference type="PROSITE" id="PS51257">
    <property type="entry name" value="PROKAR_LIPOPROTEIN"/>
    <property type="match status" value="1"/>
</dbReference>
<keyword evidence="3" id="KW-0378">Hydrolase</keyword>
<dbReference type="SUPFAM" id="SSF74853">
    <property type="entry name" value="Lamin A/C globular tail domain"/>
    <property type="match status" value="1"/>
</dbReference>
<dbReference type="Proteomes" id="UP001596408">
    <property type="component" value="Unassembled WGS sequence"/>
</dbReference>
<dbReference type="Gene3D" id="2.60.40.1260">
    <property type="entry name" value="Lamin Tail domain"/>
    <property type="match status" value="1"/>
</dbReference>
<evidence type="ECO:0000259" key="4">
    <source>
        <dbReference type="PROSITE" id="PS50830"/>
    </source>
</evidence>
<dbReference type="EMBL" id="JBHSXH010000015">
    <property type="protein sequence ID" value="MFC6825549.1"/>
    <property type="molecule type" value="Genomic_DNA"/>
</dbReference>
<proteinExistence type="predicted"/>
<evidence type="ECO:0000259" key="5">
    <source>
        <dbReference type="PROSITE" id="PS51841"/>
    </source>
</evidence>
<dbReference type="InterPro" id="IPR035437">
    <property type="entry name" value="SNase_OB-fold_sf"/>
</dbReference>
<dbReference type="PROSITE" id="PS50830">
    <property type="entry name" value="TNASE_3"/>
    <property type="match status" value="1"/>
</dbReference>
<accession>A0ABD5TYF2</accession>
<protein>
    <submittedName>
        <fullName evidence="6">Lamin tail domain-containing protein</fullName>
    </submittedName>
</protein>
<evidence type="ECO:0000256" key="2">
    <source>
        <dbReference type="ARBA" id="ARBA00022759"/>
    </source>
</evidence>
<dbReference type="GO" id="GO:0004519">
    <property type="term" value="F:endonuclease activity"/>
    <property type="evidence" value="ECO:0007669"/>
    <property type="project" value="UniProtKB-KW"/>
</dbReference>
<dbReference type="PANTHER" id="PTHR12302:SF3">
    <property type="entry name" value="SERINE_THREONINE-PROTEIN KINASE 31"/>
    <property type="match status" value="1"/>
</dbReference>
<evidence type="ECO:0000313" key="6">
    <source>
        <dbReference type="EMBL" id="MFC6825549.1"/>
    </source>
</evidence>
<name>A0ABD5TYF2_9EURY</name>
<dbReference type="PANTHER" id="PTHR12302">
    <property type="entry name" value="EBNA2 BINDING PROTEIN P100"/>
    <property type="match status" value="1"/>
</dbReference>
<evidence type="ECO:0000256" key="1">
    <source>
        <dbReference type="ARBA" id="ARBA00022722"/>
    </source>
</evidence>
<dbReference type="PROSITE" id="PS51841">
    <property type="entry name" value="LTD"/>
    <property type="match status" value="1"/>
</dbReference>
<dbReference type="Pfam" id="PF00932">
    <property type="entry name" value="LTD"/>
    <property type="match status" value="1"/>
</dbReference>
<evidence type="ECO:0000256" key="3">
    <source>
        <dbReference type="ARBA" id="ARBA00022801"/>
    </source>
</evidence>
<dbReference type="InterPro" id="IPR036415">
    <property type="entry name" value="Lamin_tail_dom_sf"/>
</dbReference>
<dbReference type="RefSeq" id="WP_379695878.1">
    <property type="nucleotide sequence ID" value="NZ_JBHSXH010000015.1"/>
</dbReference>
<evidence type="ECO:0000313" key="7">
    <source>
        <dbReference type="Proteomes" id="UP001596408"/>
    </source>
</evidence>
<dbReference type="InterPro" id="IPR016071">
    <property type="entry name" value="Staphylococal_nuclease_OB-fold"/>
</dbReference>
<dbReference type="Gene3D" id="2.40.50.90">
    <property type="match status" value="1"/>
</dbReference>
<gene>
    <name evidence="6" type="ORF">ACFQEV_11190</name>
</gene>
<keyword evidence="2" id="KW-0255">Endonuclease</keyword>
<dbReference type="InterPro" id="IPR001322">
    <property type="entry name" value="Lamin_tail_dom"/>
</dbReference>
<dbReference type="AlphaFoldDB" id="A0ABD5TYF2"/>
<feature type="domain" description="LTD" evidence="5">
    <location>
        <begin position="194"/>
        <end position="313"/>
    </location>
</feature>
<keyword evidence="7" id="KW-1185">Reference proteome</keyword>
<keyword evidence="1" id="KW-0540">Nuclease</keyword>
<organism evidence="6 7">
    <name type="scientific">Halopelagius fulvigenes</name>
    <dbReference type="NCBI Taxonomy" id="1198324"/>
    <lineage>
        <taxon>Archaea</taxon>
        <taxon>Methanobacteriati</taxon>
        <taxon>Methanobacteriota</taxon>
        <taxon>Stenosarchaea group</taxon>
        <taxon>Halobacteria</taxon>
        <taxon>Halobacteriales</taxon>
        <taxon>Haloferacaceae</taxon>
    </lineage>
</organism>
<dbReference type="SMART" id="SM00318">
    <property type="entry name" value="SNc"/>
    <property type="match status" value="1"/>
</dbReference>
<comment type="caution">
    <text evidence="6">The sequence shown here is derived from an EMBL/GenBank/DDBJ whole genome shotgun (WGS) entry which is preliminary data.</text>
</comment>